<feature type="compositionally biased region" description="Polar residues" evidence="1">
    <location>
        <begin position="73"/>
        <end position="96"/>
    </location>
</feature>
<reference evidence="2 3" key="1">
    <citation type="submission" date="2024-01" db="EMBL/GenBank/DDBJ databases">
        <title>The genome of the rayed Mediterranean limpet Patella caerulea (Linnaeus, 1758).</title>
        <authorList>
            <person name="Anh-Thu Weber A."/>
            <person name="Halstead-Nussloch G."/>
        </authorList>
    </citation>
    <scope>NUCLEOTIDE SEQUENCE [LARGE SCALE GENOMIC DNA]</scope>
    <source>
        <strain evidence="2">AATW-2023a</strain>
        <tissue evidence="2">Whole specimen</tissue>
    </source>
</reference>
<feature type="compositionally biased region" description="Basic and acidic residues" evidence="1">
    <location>
        <begin position="432"/>
        <end position="447"/>
    </location>
</feature>
<organism evidence="2 3">
    <name type="scientific">Patella caerulea</name>
    <name type="common">Rayed Mediterranean limpet</name>
    <dbReference type="NCBI Taxonomy" id="87958"/>
    <lineage>
        <taxon>Eukaryota</taxon>
        <taxon>Metazoa</taxon>
        <taxon>Spiralia</taxon>
        <taxon>Lophotrochozoa</taxon>
        <taxon>Mollusca</taxon>
        <taxon>Gastropoda</taxon>
        <taxon>Patellogastropoda</taxon>
        <taxon>Patelloidea</taxon>
        <taxon>Patellidae</taxon>
        <taxon>Patella</taxon>
    </lineage>
</organism>
<feature type="region of interest" description="Disordered" evidence="1">
    <location>
        <begin position="1"/>
        <end position="40"/>
    </location>
</feature>
<gene>
    <name evidence="2" type="ORF">SNE40_002804</name>
</gene>
<comment type="caution">
    <text evidence="2">The sequence shown here is derived from an EMBL/GenBank/DDBJ whole genome shotgun (WGS) entry which is preliminary data.</text>
</comment>
<dbReference type="EMBL" id="JAZGQO010000002">
    <property type="protein sequence ID" value="KAK6191056.1"/>
    <property type="molecule type" value="Genomic_DNA"/>
</dbReference>
<evidence type="ECO:0000256" key="1">
    <source>
        <dbReference type="SAM" id="MobiDB-lite"/>
    </source>
</evidence>
<feature type="region of interest" description="Disordered" evidence="1">
    <location>
        <begin position="427"/>
        <end position="448"/>
    </location>
</feature>
<feature type="region of interest" description="Disordered" evidence="1">
    <location>
        <begin position="62"/>
        <end position="99"/>
    </location>
</feature>
<evidence type="ECO:0000313" key="3">
    <source>
        <dbReference type="Proteomes" id="UP001347796"/>
    </source>
</evidence>
<protein>
    <submittedName>
        <fullName evidence="2">Uncharacterized protein</fullName>
    </submittedName>
</protein>
<accession>A0AAN8K6M4</accession>
<dbReference type="Proteomes" id="UP001347796">
    <property type="component" value="Unassembled WGS sequence"/>
</dbReference>
<dbReference type="AlphaFoldDB" id="A0AAN8K6M4"/>
<keyword evidence="3" id="KW-1185">Reference proteome</keyword>
<name>A0AAN8K6M4_PATCE</name>
<evidence type="ECO:0000313" key="2">
    <source>
        <dbReference type="EMBL" id="KAK6191056.1"/>
    </source>
</evidence>
<sequence length="463" mass="51018">MSKQGTSSIYPAIQPPPIPTRRRLGSNKPISTVVPPPVPMRVSSLHDNKLSDTLSSIKTPNIVRKNGADTGNGLLNQGTLMSLSPKNGQNSQNDVNPHSYFNDFKDIDFSFPPDSLKQRRSSSLEDLSVTKSVYPDISHVFREIRNEPDITCGPSFTPVQNLQAGQRNSQTFLCAPAQYGWNPNLFGNDLTANKNGSEANFGSKNFSTTINRLHHGANSVATNMPNAVIGQTSNPNTIMVPMPNPPIIGFIYPCAGAPGNPFNSNPNPGNLPNLNPRHVSGFSDDSSLITRSRNSLPRPASWADTLDSADGFSTWTNKNLDGNDDYGMTPTRPSPDTNLIHLPGRPAEEHEYLSLDYFDPLYNRGRRESISAVLKDISFNYSFGEAFPTFGNLVYPSESRPDFLSQYDHAHGKGIFDPKTIDLVFETTNSPSDDRRSKTDIDTDRPQKRPTLSLKASIIELYY</sequence>
<proteinExistence type="predicted"/>